<dbReference type="GeneID" id="95549389"/>
<dbReference type="STRING" id="28094.SAMN06295900_101132"/>
<keyword evidence="2" id="KW-1185">Reference proteome</keyword>
<dbReference type="RefSeq" id="WP_085223312.1">
    <property type="nucleotide sequence ID" value="NZ_BSQD01000001.1"/>
</dbReference>
<organism evidence="1 2">
    <name type="scientific">Trinickia caryophylli</name>
    <name type="common">Paraburkholderia caryophylli</name>
    <dbReference type="NCBI Taxonomy" id="28094"/>
    <lineage>
        <taxon>Bacteria</taxon>
        <taxon>Pseudomonadati</taxon>
        <taxon>Pseudomonadota</taxon>
        <taxon>Betaproteobacteria</taxon>
        <taxon>Burkholderiales</taxon>
        <taxon>Burkholderiaceae</taxon>
        <taxon>Trinickia</taxon>
    </lineage>
</organism>
<dbReference type="Proteomes" id="UP000192911">
    <property type="component" value="Unassembled WGS sequence"/>
</dbReference>
<gene>
    <name evidence="1" type="ORF">SAMN06295900_101132</name>
</gene>
<sequence length="261" mass="29469">MSYSLVSPEQFTEKQQQYVERFRRAIEGASKRSATCFGAKDIHSRHIVATDAYAKIVGLTKGGEVAGRFDRDMPCEGTARFAECYVREDGALLSRRDPNRMTSVLNVHEYSDGLKALVFDKFTLEHRASRAILGTIYSARRVDLSRFFTTLPTYTFEFGLGCSIECTDSDAVAANVALTDHEHEVAFLFAMNWTVEEIAQFMRARMPSPDTRVLETLAMLAEKFDEGALAAYRLREKLIDLRVHQKMPRALFDRLIGSASL</sequence>
<accession>A0A1X7CBK6</accession>
<evidence type="ECO:0000313" key="2">
    <source>
        <dbReference type="Proteomes" id="UP000192911"/>
    </source>
</evidence>
<name>A0A1X7CBK6_TRICW</name>
<reference evidence="2" key="1">
    <citation type="submission" date="2017-04" db="EMBL/GenBank/DDBJ databases">
        <authorList>
            <person name="Varghese N."/>
            <person name="Submissions S."/>
        </authorList>
    </citation>
    <scope>NUCLEOTIDE SEQUENCE [LARGE SCALE GENOMIC DNA]</scope>
    <source>
        <strain evidence="2">Ballard 720</strain>
    </source>
</reference>
<evidence type="ECO:0000313" key="1">
    <source>
        <dbReference type="EMBL" id="SME93611.1"/>
    </source>
</evidence>
<dbReference type="OrthoDB" id="8579497at2"/>
<protein>
    <submittedName>
        <fullName evidence="1">Uncharacterized protein</fullName>
    </submittedName>
</protein>
<dbReference type="EMBL" id="FXAH01000001">
    <property type="protein sequence ID" value="SME93611.1"/>
    <property type="molecule type" value="Genomic_DNA"/>
</dbReference>
<proteinExistence type="predicted"/>
<dbReference type="AlphaFoldDB" id="A0A1X7CBK6"/>